<dbReference type="PANTHER" id="PTHR31422">
    <property type="entry name" value="BNAANNG28530D PROTEIN"/>
    <property type="match status" value="1"/>
</dbReference>
<dbReference type="GO" id="GO:0016020">
    <property type="term" value="C:membrane"/>
    <property type="evidence" value="ECO:0007669"/>
    <property type="project" value="UniProtKB-SubCell"/>
</dbReference>
<gene>
    <name evidence="8" type="ORF">Cni_G28909</name>
</gene>
<dbReference type="PANTHER" id="PTHR31422:SF2">
    <property type="entry name" value="PROTEIN FLOURY 1-LIKE"/>
    <property type="match status" value="1"/>
</dbReference>
<dbReference type="InterPro" id="IPR007656">
    <property type="entry name" value="GTD-bd"/>
</dbReference>
<evidence type="ECO:0000313" key="8">
    <source>
        <dbReference type="EMBL" id="WOL20107.1"/>
    </source>
</evidence>
<keyword evidence="4 6" id="KW-0472">Membrane</keyword>
<dbReference type="Proteomes" id="UP001327560">
    <property type="component" value="Chromosome 9"/>
</dbReference>
<feature type="coiled-coil region" evidence="5">
    <location>
        <begin position="144"/>
        <end position="229"/>
    </location>
</feature>
<keyword evidence="3 6" id="KW-1133">Transmembrane helix</keyword>
<feature type="domain" description="GTD-binding" evidence="7">
    <location>
        <begin position="165"/>
        <end position="263"/>
    </location>
</feature>
<organism evidence="8 9">
    <name type="scientific">Canna indica</name>
    <name type="common">Indian-shot</name>
    <dbReference type="NCBI Taxonomy" id="4628"/>
    <lineage>
        <taxon>Eukaryota</taxon>
        <taxon>Viridiplantae</taxon>
        <taxon>Streptophyta</taxon>
        <taxon>Embryophyta</taxon>
        <taxon>Tracheophyta</taxon>
        <taxon>Spermatophyta</taxon>
        <taxon>Magnoliopsida</taxon>
        <taxon>Liliopsida</taxon>
        <taxon>Zingiberales</taxon>
        <taxon>Cannaceae</taxon>
        <taxon>Canna</taxon>
    </lineage>
</organism>
<sequence length="270" mass="31245">MHTPRTRRSRVIVPFHDEMKKNLSFCFEMCGNMRSKNGHLFFTASAFGILAVLWSCLALKWRFGVESRGFPSLLIAYNLFVFVSLLFLGSRVWYLGFRFEALDKFLWVIPTMKWSNDICTDGAVCASCDAKIESWKKSPSKRLKRNKEQNRDEGRRECNELDEEDDLTKLKEKLAEERKLRAAAVAELEKERAAASSAANEAMAKIVHLQNEKGEIEREARLYQEMAEQKKLYDQQVIETLHWVIMKLEAESGEHPSQTSQDFVKFAGFE</sequence>
<keyword evidence="5" id="KW-0175">Coiled coil</keyword>
<dbReference type="AlphaFoldDB" id="A0AAQ3L6B0"/>
<feature type="transmembrane region" description="Helical" evidence="6">
    <location>
        <begin position="73"/>
        <end position="94"/>
    </location>
</feature>
<evidence type="ECO:0000256" key="6">
    <source>
        <dbReference type="SAM" id="Phobius"/>
    </source>
</evidence>
<evidence type="ECO:0000256" key="5">
    <source>
        <dbReference type="SAM" id="Coils"/>
    </source>
</evidence>
<evidence type="ECO:0000256" key="4">
    <source>
        <dbReference type="ARBA" id="ARBA00023136"/>
    </source>
</evidence>
<evidence type="ECO:0000256" key="2">
    <source>
        <dbReference type="ARBA" id="ARBA00022692"/>
    </source>
</evidence>
<comment type="subcellular location">
    <subcellularLocation>
        <location evidence="1">Membrane</location>
    </subcellularLocation>
</comment>
<dbReference type="GO" id="GO:0080115">
    <property type="term" value="F:myosin XI tail binding"/>
    <property type="evidence" value="ECO:0007669"/>
    <property type="project" value="UniProtKB-ARBA"/>
</dbReference>
<reference evidence="8 9" key="1">
    <citation type="submission" date="2023-10" db="EMBL/GenBank/DDBJ databases">
        <title>Chromosome-scale genome assembly provides insights into flower coloration mechanisms of Canna indica.</title>
        <authorList>
            <person name="Li C."/>
        </authorList>
    </citation>
    <scope>NUCLEOTIDE SEQUENCE [LARGE SCALE GENOMIC DNA]</scope>
    <source>
        <tissue evidence="8">Flower</tissue>
    </source>
</reference>
<keyword evidence="2 6" id="KW-0812">Transmembrane</keyword>
<dbReference type="PROSITE" id="PS51775">
    <property type="entry name" value="GTD_BINDING"/>
    <property type="match status" value="1"/>
</dbReference>
<accession>A0AAQ3L6B0</accession>
<dbReference type="EMBL" id="CP136898">
    <property type="protein sequence ID" value="WOL20107.1"/>
    <property type="molecule type" value="Genomic_DNA"/>
</dbReference>
<name>A0AAQ3L6B0_9LILI</name>
<feature type="transmembrane region" description="Helical" evidence="6">
    <location>
        <begin position="40"/>
        <end position="61"/>
    </location>
</feature>
<evidence type="ECO:0000256" key="1">
    <source>
        <dbReference type="ARBA" id="ARBA00004370"/>
    </source>
</evidence>
<evidence type="ECO:0000313" key="9">
    <source>
        <dbReference type="Proteomes" id="UP001327560"/>
    </source>
</evidence>
<evidence type="ECO:0000256" key="3">
    <source>
        <dbReference type="ARBA" id="ARBA00022989"/>
    </source>
</evidence>
<dbReference type="Pfam" id="PF04576">
    <property type="entry name" value="Zein-binding"/>
    <property type="match status" value="1"/>
</dbReference>
<keyword evidence="9" id="KW-1185">Reference proteome</keyword>
<protein>
    <recommendedName>
        <fullName evidence="7">GTD-binding domain-containing protein</fullName>
    </recommendedName>
</protein>
<proteinExistence type="predicted"/>
<evidence type="ECO:0000259" key="7">
    <source>
        <dbReference type="PROSITE" id="PS51775"/>
    </source>
</evidence>